<protein>
    <recommendedName>
        <fullName evidence="7">Transcription factor TFIIIC complex subunit Tfc6</fullName>
    </recommendedName>
</protein>
<feature type="compositionally biased region" description="Basic and acidic residues" evidence="4">
    <location>
        <begin position="155"/>
        <end position="164"/>
    </location>
</feature>
<organism evidence="5 6">
    <name type="scientific">Penicillium diatomitis</name>
    <dbReference type="NCBI Taxonomy" id="2819901"/>
    <lineage>
        <taxon>Eukaryota</taxon>
        <taxon>Fungi</taxon>
        <taxon>Dikarya</taxon>
        <taxon>Ascomycota</taxon>
        <taxon>Pezizomycotina</taxon>
        <taxon>Eurotiomycetes</taxon>
        <taxon>Eurotiomycetidae</taxon>
        <taxon>Eurotiales</taxon>
        <taxon>Aspergillaceae</taxon>
        <taxon>Penicillium</taxon>
    </lineage>
</organism>
<evidence type="ECO:0008006" key="7">
    <source>
        <dbReference type="Google" id="ProtNLM"/>
    </source>
</evidence>
<evidence type="ECO:0000256" key="4">
    <source>
        <dbReference type="SAM" id="MobiDB-lite"/>
    </source>
</evidence>
<dbReference type="EMBL" id="JAPWDQ010000002">
    <property type="protein sequence ID" value="KAJ5493190.1"/>
    <property type="molecule type" value="Genomic_DNA"/>
</dbReference>
<dbReference type="RefSeq" id="XP_056793570.1">
    <property type="nucleotide sequence ID" value="XM_056931539.1"/>
</dbReference>
<keyword evidence="3" id="KW-0539">Nucleus</keyword>
<dbReference type="Gene3D" id="2.130.10.10">
    <property type="entry name" value="YVTN repeat-like/Quinoprotein amine dehydrogenase"/>
    <property type="match status" value="1"/>
</dbReference>
<sequence length="750" mass="83791">MSSARRSGRLKGPRTTYTIDAFESAGISDDSGSEEQQKPSKKRSQSQLNEASASDDDFKAEEMDDNDDHDEDDEDDEEEEEEEVYTEEDSPQRLSAKASRKSSGLKRRDVDDSFAVSTTPRTSRENPQYSSPRSQQKVLESSGVNTKNKSLAAETRSRGCNDIKENESKPMHYISTFGDDTRDLLAAVYARDRWARGIDTCLPTRYTLDHQSSLNDYEFGPTWGADPQDVEQERTAGWDWYYDAAVGRRFHRAQESNIKLKEAEARQKYLPQAKKRKHTILLGPASDQKSFSLGYHESLNFGRAWVDFKAQKSDRVNANVREGWLINFEHKVQCLAWAPGQDGLSQYLAVVTPIGPAQKGSHSSQDEEGFSSFREMPSYPCALQLWEFKGEPAGPITRTLDMQTSPRLRLLLCTEWGDLRRIAWCPTDRAKRATDDNDGTKNIGLLAGIWGDGKLRVLDVKLSSGGATEFVAVRKPAFEAKIPSSVSTCMTWLSPTDIAVGCSDGFVAIWSILPIDDLEAVPYFHKPIHASYVLSITSAYPTNPHLLVTTSIDGETRLWSMVDPESDNAAPVRQRQAPGQISYSPILQAVCTYDENDFGRYMPLRRFFATHSAGRMPSSVTSMAPCSFFHPSLLFGTASGEVVAANPLRRLLYSKEQHWQQTWFSHDWSPGTDKNRSGASRFFDGFRAETQSLARNLSGDKRPQIGSYLTTIHDEQTHVTALAWNPNRATAGWACAGMGCGIVRVEDLAI</sequence>
<evidence type="ECO:0000256" key="3">
    <source>
        <dbReference type="ARBA" id="ARBA00023242"/>
    </source>
</evidence>
<dbReference type="Proteomes" id="UP001148312">
    <property type="component" value="Unassembled WGS sequence"/>
</dbReference>
<comment type="subcellular location">
    <subcellularLocation>
        <location evidence="1">Nucleus</location>
    </subcellularLocation>
</comment>
<dbReference type="InterPro" id="IPR052416">
    <property type="entry name" value="GTF3C_component"/>
</dbReference>
<feature type="compositionally biased region" description="Basic residues" evidence="4">
    <location>
        <begin position="1"/>
        <end position="12"/>
    </location>
</feature>
<accession>A0A9W9XIK2</accession>
<dbReference type="AlphaFoldDB" id="A0A9W9XIK2"/>
<feature type="region of interest" description="Disordered" evidence="4">
    <location>
        <begin position="1"/>
        <end position="164"/>
    </location>
</feature>
<dbReference type="GO" id="GO:0000127">
    <property type="term" value="C:transcription factor TFIIIC complex"/>
    <property type="evidence" value="ECO:0007669"/>
    <property type="project" value="TreeGrafter"/>
</dbReference>
<reference evidence="5" key="2">
    <citation type="journal article" date="2023" name="IMA Fungus">
        <title>Comparative genomic study of the Penicillium genus elucidates a diverse pangenome and 15 lateral gene transfer events.</title>
        <authorList>
            <person name="Petersen C."/>
            <person name="Sorensen T."/>
            <person name="Nielsen M.R."/>
            <person name="Sondergaard T.E."/>
            <person name="Sorensen J.L."/>
            <person name="Fitzpatrick D.A."/>
            <person name="Frisvad J.C."/>
            <person name="Nielsen K.L."/>
        </authorList>
    </citation>
    <scope>NUCLEOTIDE SEQUENCE</scope>
    <source>
        <strain evidence="5">IBT 30728</strain>
    </source>
</reference>
<dbReference type="PANTHER" id="PTHR15052:SF2">
    <property type="entry name" value="GENERAL TRANSCRIPTION FACTOR 3C POLYPEPTIDE 2"/>
    <property type="match status" value="1"/>
</dbReference>
<feature type="compositionally biased region" description="Polar residues" evidence="4">
    <location>
        <begin position="115"/>
        <end position="149"/>
    </location>
</feature>
<gene>
    <name evidence="5" type="ORF">N7539_001936</name>
</gene>
<evidence type="ECO:0000256" key="1">
    <source>
        <dbReference type="ARBA" id="ARBA00004123"/>
    </source>
</evidence>
<dbReference type="GO" id="GO:0005634">
    <property type="term" value="C:nucleus"/>
    <property type="evidence" value="ECO:0007669"/>
    <property type="project" value="UniProtKB-SubCell"/>
</dbReference>
<dbReference type="PANTHER" id="PTHR15052">
    <property type="entry name" value="RNA POLYMERASE III TRANSCRIPTION INITIATION FACTOR COMPLEX SUBUNIT"/>
    <property type="match status" value="1"/>
</dbReference>
<evidence type="ECO:0000313" key="5">
    <source>
        <dbReference type="EMBL" id="KAJ5493190.1"/>
    </source>
</evidence>
<dbReference type="GO" id="GO:0006383">
    <property type="term" value="P:transcription by RNA polymerase III"/>
    <property type="evidence" value="ECO:0007669"/>
    <property type="project" value="TreeGrafter"/>
</dbReference>
<evidence type="ECO:0000313" key="6">
    <source>
        <dbReference type="Proteomes" id="UP001148312"/>
    </source>
</evidence>
<proteinExistence type="predicted"/>
<evidence type="ECO:0000256" key="2">
    <source>
        <dbReference type="ARBA" id="ARBA00023163"/>
    </source>
</evidence>
<reference evidence="5" key="1">
    <citation type="submission" date="2022-12" db="EMBL/GenBank/DDBJ databases">
        <authorList>
            <person name="Petersen C."/>
        </authorList>
    </citation>
    <scope>NUCLEOTIDE SEQUENCE</scope>
    <source>
        <strain evidence="5">IBT 30728</strain>
    </source>
</reference>
<comment type="caution">
    <text evidence="5">The sequence shown here is derived from an EMBL/GenBank/DDBJ whole genome shotgun (WGS) entry which is preliminary data.</text>
</comment>
<name>A0A9W9XIK2_9EURO</name>
<dbReference type="SUPFAM" id="SSF50978">
    <property type="entry name" value="WD40 repeat-like"/>
    <property type="match status" value="1"/>
</dbReference>
<keyword evidence="6" id="KW-1185">Reference proteome</keyword>
<feature type="compositionally biased region" description="Acidic residues" evidence="4">
    <location>
        <begin position="62"/>
        <end position="89"/>
    </location>
</feature>
<dbReference type="GeneID" id="81621788"/>
<dbReference type="InterPro" id="IPR036322">
    <property type="entry name" value="WD40_repeat_dom_sf"/>
</dbReference>
<dbReference type="InterPro" id="IPR015943">
    <property type="entry name" value="WD40/YVTN_repeat-like_dom_sf"/>
</dbReference>
<keyword evidence="2" id="KW-0804">Transcription</keyword>